<dbReference type="EMBL" id="CP113520">
    <property type="protein sequence ID" value="WAJ31284.1"/>
    <property type="molecule type" value="Genomic_DNA"/>
</dbReference>
<accession>A0ACD4NX42</accession>
<sequence>MNEKHVIQYMQERLAGVSSYAHPLPETPVYLAPDRPYPGRFVRQDGSLFEGGVPTGQDREEVVWVGAGPSTASRQIARRTKRSFRIRDVDAEEQRAVVAESMIEYGFWLIQRAEDRRRRIHDQPPARSYVLPDGRSATHTFDFLVEEPDGLRLAFAVRPSVDVDEKLTTAVECIRRQSLTGFADEALIVTERFVTKARTRNAVEILEARAARNDADVAAAAVLVSRLRGAVMLGALVEAMGLGPRGRVALICLIDDGLLELVHRERLGATTLLRPASRPSTAH</sequence>
<proteinExistence type="predicted"/>
<evidence type="ECO:0000313" key="2">
    <source>
        <dbReference type="Proteomes" id="UP001163223"/>
    </source>
</evidence>
<keyword evidence="2" id="KW-1185">Reference proteome</keyword>
<name>A0ACD4NX42_9HYPH</name>
<evidence type="ECO:0000313" key="1">
    <source>
        <dbReference type="EMBL" id="WAJ31284.1"/>
    </source>
</evidence>
<reference evidence="1" key="1">
    <citation type="submission" date="2022-11" db="EMBL/GenBank/DDBJ databases">
        <title>beta-Carotene-producing bacterium, Jeongeuplla avenae sp. nov., alleviates the salt stress of Arabidopsis seedlings.</title>
        <authorList>
            <person name="Jiang L."/>
            <person name="Lee J."/>
        </authorList>
    </citation>
    <scope>NUCLEOTIDE SEQUENCE</scope>
    <source>
        <strain evidence="1">DY_R2A_6</strain>
    </source>
</reference>
<protein>
    <submittedName>
        <fullName evidence="1">Uncharacterized protein</fullName>
    </submittedName>
</protein>
<gene>
    <name evidence="1" type="ORF">OXU80_14220</name>
</gene>
<dbReference type="Proteomes" id="UP001163223">
    <property type="component" value="Chromosome"/>
</dbReference>
<organism evidence="1 2">
    <name type="scientific">Antarcticirhabdus aurantiaca</name>
    <dbReference type="NCBI Taxonomy" id="2606717"/>
    <lineage>
        <taxon>Bacteria</taxon>
        <taxon>Pseudomonadati</taxon>
        <taxon>Pseudomonadota</taxon>
        <taxon>Alphaproteobacteria</taxon>
        <taxon>Hyphomicrobiales</taxon>
        <taxon>Aurantimonadaceae</taxon>
        <taxon>Antarcticirhabdus</taxon>
    </lineage>
</organism>